<evidence type="ECO:0000256" key="1">
    <source>
        <dbReference type="ARBA" id="ARBA00004141"/>
    </source>
</evidence>
<feature type="transmembrane region" description="Helical" evidence="7">
    <location>
        <begin position="285"/>
        <end position="306"/>
    </location>
</feature>
<feature type="domain" description="ABC transporter family G" evidence="10">
    <location>
        <begin position="142"/>
        <end position="196"/>
    </location>
</feature>
<dbReference type="GO" id="GO:0140359">
    <property type="term" value="F:ABC-type transporter activity"/>
    <property type="evidence" value="ECO:0007669"/>
    <property type="project" value="InterPro"/>
</dbReference>
<dbReference type="PANTHER" id="PTHR48042">
    <property type="entry name" value="ABC TRANSPORTER G FAMILY MEMBER 11"/>
    <property type="match status" value="1"/>
</dbReference>
<dbReference type="Proteomes" id="UP000215914">
    <property type="component" value="Chromosome 14"/>
</dbReference>
<dbReference type="Pfam" id="PF00005">
    <property type="entry name" value="ABC_tran"/>
    <property type="match status" value="1"/>
</dbReference>
<dbReference type="InterPro" id="IPR003439">
    <property type="entry name" value="ABC_transporter-like_ATP-bd"/>
</dbReference>
<feature type="domain" description="ABC transporter" evidence="8">
    <location>
        <begin position="13"/>
        <end position="112"/>
    </location>
</feature>
<dbReference type="GO" id="GO:0080172">
    <property type="term" value="P:petal epidermis patterning"/>
    <property type="evidence" value="ECO:0000318"/>
    <property type="project" value="GO_Central"/>
</dbReference>
<dbReference type="PANTHER" id="PTHR48042:SF15">
    <property type="entry name" value="ABC TRANSPORTER G FAMILY MEMBER 13"/>
    <property type="match status" value="1"/>
</dbReference>
<dbReference type="AlphaFoldDB" id="A0A251SF71"/>
<evidence type="ECO:0000259" key="9">
    <source>
        <dbReference type="Pfam" id="PF01061"/>
    </source>
</evidence>
<dbReference type="Pfam" id="PF19055">
    <property type="entry name" value="ABC2_membrane_7"/>
    <property type="match status" value="1"/>
</dbReference>
<keyword evidence="4 7" id="KW-0812">Transmembrane</keyword>
<dbReference type="InterPro" id="IPR027417">
    <property type="entry name" value="P-loop_NTPase"/>
</dbReference>
<keyword evidence="11" id="KW-0378">Hydrolase</keyword>
<evidence type="ECO:0000259" key="10">
    <source>
        <dbReference type="Pfam" id="PF19055"/>
    </source>
</evidence>
<accession>A0A251SF71</accession>
<dbReference type="InterPro" id="IPR043926">
    <property type="entry name" value="ABCG_dom"/>
</dbReference>
<organism evidence="11 12">
    <name type="scientific">Helianthus annuus</name>
    <name type="common">Common sunflower</name>
    <dbReference type="NCBI Taxonomy" id="4232"/>
    <lineage>
        <taxon>Eukaryota</taxon>
        <taxon>Viridiplantae</taxon>
        <taxon>Streptophyta</taxon>
        <taxon>Embryophyta</taxon>
        <taxon>Tracheophyta</taxon>
        <taxon>Spermatophyta</taxon>
        <taxon>Magnoliopsida</taxon>
        <taxon>eudicotyledons</taxon>
        <taxon>Gunneridae</taxon>
        <taxon>Pentapetalae</taxon>
        <taxon>asterids</taxon>
        <taxon>campanulids</taxon>
        <taxon>Asterales</taxon>
        <taxon>Asteraceae</taxon>
        <taxon>Asteroideae</taxon>
        <taxon>Heliantheae alliance</taxon>
        <taxon>Heliantheae</taxon>
        <taxon>Helianthus</taxon>
    </lineage>
</organism>
<dbReference type="GO" id="GO:0022857">
    <property type="term" value="F:transmembrane transporter activity"/>
    <property type="evidence" value="ECO:0000318"/>
    <property type="project" value="GO_Central"/>
</dbReference>
<dbReference type="GO" id="GO:0005524">
    <property type="term" value="F:ATP binding"/>
    <property type="evidence" value="ECO:0007669"/>
    <property type="project" value="InterPro"/>
</dbReference>
<proteinExistence type="inferred from homology"/>
<comment type="subcellular location">
    <subcellularLocation>
        <location evidence="1">Membrane</location>
        <topology evidence="1">Multi-pass membrane protein</topology>
    </subcellularLocation>
</comment>
<evidence type="ECO:0000256" key="5">
    <source>
        <dbReference type="ARBA" id="ARBA00022989"/>
    </source>
</evidence>
<keyword evidence="12" id="KW-1185">Reference proteome</keyword>
<evidence type="ECO:0000256" key="4">
    <source>
        <dbReference type="ARBA" id="ARBA00022692"/>
    </source>
</evidence>
<comment type="similarity">
    <text evidence="2">Belongs to the ABC transporter superfamily. ABCG family. Eye pigment precursor importer (TC 3.A.1.204) subfamily.</text>
</comment>
<evidence type="ECO:0000259" key="8">
    <source>
        <dbReference type="Pfam" id="PF00005"/>
    </source>
</evidence>
<protein>
    <submittedName>
        <fullName evidence="11">Putative ABC transporter, G1, P-loop containing nucleoside triphosphate hydrolase</fullName>
    </submittedName>
</protein>
<gene>
    <name evidence="11" type="ORF">HannXRQ_Chr14g0432971</name>
</gene>
<feature type="transmembrane region" description="Helical" evidence="7">
    <location>
        <begin position="478"/>
        <end position="501"/>
    </location>
</feature>
<evidence type="ECO:0000256" key="7">
    <source>
        <dbReference type="SAM" id="Phobius"/>
    </source>
</evidence>
<dbReference type="InParanoid" id="A0A251SF71"/>
<dbReference type="Pfam" id="PF01061">
    <property type="entry name" value="ABC2_membrane"/>
    <property type="match status" value="1"/>
</dbReference>
<keyword evidence="3" id="KW-0813">Transport</keyword>
<dbReference type="GO" id="GO:0016887">
    <property type="term" value="F:ATP hydrolysis activity"/>
    <property type="evidence" value="ECO:0007669"/>
    <property type="project" value="InterPro"/>
</dbReference>
<keyword evidence="6 7" id="KW-0472">Membrane</keyword>
<feature type="transmembrane region" description="Helical" evidence="7">
    <location>
        <begin position="326"/>
        <end position="350"/>
    </location>
</feature>
<evidence type="ECO:0000256" key="3">
    <source>
        <dbReference type="ARBA" id="ARBA00022448"/>
    </source>
</evidence>
<feature type="transmembrane region" description="Helical" evidence="7">
    <location>
        <begin position="390"/>
        <end position="413"/>
    </location>
</feature>
<dbReference type="InterPro" id="IPR013525">
    <property type="entry name" value="ABC2_TM"/>
</dbReference>
<reference evidence="12" key="1">
    <citation type="journal article" date="2017" name="Nature">
        <title>The sunflower genome provides insights into oil metabolism, flowering and Asterid evolution.</title>
        <authorList>
            <person name="Badouin H."/>
            <person name="Gouzy J."/>
            <person name="Grassa C.J."/>
            <person name="Murat F."/>
            <person name="Staton S.E."/>
            <person name="Cottret L."/>
            <person name="Lelandais-Briere C."/>
            <person name="Owens G.L."/>
            <person name="Carrere S."/>
            <person name="Mayjonade B."/>
            <person name="Legrand L."/>
            <person name="Gill N."/>
            <person name="Kane N.C."/>
            <person name="Bowers J.E."/>
            <person name="Hubner S."/>
            <person name="Bellec A."/>
            <person name="Berard A."/>
            <person name="Berges H."/>
            <person name="Blanchet N."/>
            <person name="Boniface M.C."/>
            <person name="Brunel D."/>
            <person name="Catrice O."/>
            <person name="Chaidir N."/>
            <person name="Claudel C."/>
            <person name="Donnadieu C."/>
            <person name="Faraut T."/>
            <person name="Fievet G."/>
            <person name="Helmstetter N."/>
            <person name="King M."/>
            <person name="Knapp S.J."/>
            <person name="Lai Z."/>
            <person name="Le Paslier M.C."/>
            <person name="Lippi Y."/>
            <person name="Lorenzon L."/>
            <person name="Mandel J.R."/>
            <person name="Marage G."/>
            <person name="Marchand G."/>
            <person name="Marquand E."/>
            <person name="Bret-Mestries E."/>
            <person name="Morien E."/>
            <person name="Nambeesan S."/>
            <person name="Nguyen T."/>
            <person name="Pegot-Espagnet P."/>
            <person name="Pouilly N."/>
            <person name="Raftis F."/>
            <person name="Sallet E."/>
            <person name="Schiex T."/>
            <person name="Thomas J."/>
            <person name="Vandecasteele C."/>
            <person name="Vares D."/>
            <person name="Vear F."/>
            <person name="Vautrin S."/>
            <person name="Crespi M."/>
            <person name="Mangin B."/>
            <person name="Burke J.M."/>
            <person name="Salse J."/>
            <person name="Munos S."/>
            <person name="Vincourt P."/>
            <person name="Rieseberg L.H."/>
            <person name="Langlade N.B."/>
        </authorList>
    </citation>
    <scope>NUCLEOTIDE SEQUENCE [LARGE SCALE GENOMIC DNA]</scope>
    <source>
        <strain evidence="12">cv. SF193</strain>
    </source>
</reference>
<evidence type="ECO:0000313" key="11">
    <source>
        <dbReference type="EMBL" id="OTF97288.1"/>
    </source>
</evidence>
<evidence type="ECO:0000256" key="6">
    <source>
        <dbReference type="ARBA" id="ARBA00023136"/>
    </source>
</evidence>
<keyword evidence="5 7" id="KW-1133">Transmembrane helix</keyword>
<dbReference type="GO" id="GO:0080051">
    <property type="term" value="P:cutin transport"/>
    <property type="evidence" value="ECO:0000318"/>
    <property type="project" value="GO_Central"/>
</dbReference>
<dbReference type="GO" id="GO:0055085">
    <property type="term" value="P:transmembrane transport"/>
    <property type="evidence" value="ECO:0000318"/>
    <property type="project" value="GO_Central"/>
</dbReference>
<dbReference type="GO" id="GO:0005886">
    <property type="term" value="C:plasma membrane"/>
    <property type="evidence" value="ECO:0000318"/>
    <property type="project" value="GO_Central"/>
</dbReference>
<feature type="transmembrane region" description="Helical" evidence="7">
    <location>
        <begin position="362"/>
        <end position="384"/>
    </location>
</feature>
<sequence length="549" mass="61453">MTGNILFNGRKKRLDYGAVAYVTQEDILLGTLTVKETLIYSAKLRLPGSLNKHQVNEIVDRTIMEMGLQDCAHNLIGNWHSRGISGGEKKRLSIALEILTRPTLLFLDEPTSGLDSAAAFFVIQTLRNMAREANLTIVSSIHQPSSEVFALFDDLFLLSGGETVFFGEAKMALKFFSDAGIPCPSRRNPSDHFLRCINSDFDRVNATLQGSQRLREGLTFEAQSGSQASWWKQLTTLTKRSFVNMSRDIGYYWLRIVVYLAVSLCVGTVFFNVGTSYHATLARGACAGFISGFMIFMSIGGFPSFIEEMKIFHRERLNGHYGVGVFMLSNFISSIPFLTMMAFVTAIVTYNMVKFQSGFSHITYACLDLLFSIAVVESCMMVIASLVPNFMMGIITGSGFIGIMMMTAGFFRLPPDLPKLFWRYPVSYINSMSWALQGALKNDMIGIEFDGPFEGDAKLSGEFILTTMLGISVEHSKWWDLAVVVAILIAYRLLFFGILKFKERATPIFRKLYAKRTLKHLNQRPSFRKTSSQPICSLSSQEALKSSLH</sequence>
<feature type="domain" description="ABC-2 type transporter transmembrane" evidence="9">
    <location>
        <begin position="233"/>
        <end position="442"/>
    </location>
</feature>
<dbReference type="Gene3D" id="3.40.50.300">
    <property type="entry name" value="P-loop containing nucleotide triphosphate hydrolases"/>
    <property type="match status" value="1"/>
</dbReference>
<evidence type="ECO:0000313" key="12">
    <source>
        <dbReference type="Proteomes" id="UP000215914"/>
    </source>
</evidence>
<dbReference type="InterPro" id="IPR052215">
    <property type="entry name" value="Plant_ABCG"/>
</dbReference>
<name>A0A251SF71_HELAN</name>
<dbReference type="EMBL" id="CM007903">
    <property type="protein sequence ID" value="OTF97288.1"/>
    <property type="molecule type" value="Genomic_DNA"/>
</dbReference>
<feature type="transmembrane region" description="Helical" evidence="7">
    <location>
        <begin position="252"/>
        <end position="273"/>
    </location>
</feature>
<dbReference type="OMA" id="MIGVEYD"/>
<evidence type="ECO:0000256" key="2">
    <source>
        <dbReference type="ARBA" id="ARBA00005814"/>
    </source>
</evidence>
<dbReference type="SUPFAM" id="SSF52540">
    <property type="entry name" value="P-loop containing nucleoside triphosphate hydrolases"/>
    <property type="match status" value="1"/>
</dbReference>